<feature type="domain" description="C2H2-type" evidence="14">
    <location>
        <begin position="604"/>
        <end position="636"/>
    </location>
</feature>
<feature type="region of interest" description="Disordered" evidence="13">
    <location>
        <begin position="798"/>
        <end position="888"/>
    </location>
</feature>
<sequence length="1804" mass="194993">MGCDTAGVIMINKTETIAVLSSSGSGTSLTEFQFLAASRRAAAAVVLPPGSAGGGVGVPPPPHHPPDFHPAYRLSPYMEHLYSSLQQHSSPAASSLHGFGKVELEEVNPHLRGGRVENHLGKTTPVHPTEIRTSISPSSAVEQLNMTRALANYATERDQRCVVGLPMLTMEHGPYRAHVSSMALFQIRHVQGRICGNLSLVIDISILLRFVAARYNNFAGKLPHVVFKRFMNGVMATALKARPYCVRRKTSIREVLASDKRKSILAGGIINDTVKNSDPSRRLRIIEPTLAMLFSPPPPHTLGWRDWFHSSRENSGRCVWVRDEGEGGNVVLVNVSLGFTATVEAEEIGARLRSAELSVVFLNGLVLPPDYLTSRALAELQPPTSTIGSSEFPFSIDGSRLTSPRPGSLRQSRKRALSSSPYSDSLEINSMIRFSPNSLVSIVNGSRSSSASGSYGHLSAGAISPALSMHPGMAPHLQQLQAHLLRTAGGMLPPLPPHQSQPPGGLFSLPHHHIPSSGHSITKTELTRDSCKKLDSPVSSSVAEADTSAPSSGHRKVRIKREPATTTTSAAPSLVGADNSSKCSPGGADSGDPLKDEPGDFIETNCHWRECGVEFQTQDELVKHINNDHIHVNKKSFVCRWEECSRDEKPFKAQYMLVVHMRRHTGEKPHKCTENPPPFHPTEIRTSISPSSAVELNTTSALSNYATEFEGCYKAYSRLENLKTHLRSHTGEKPYMCEYPGCSKAFSNASDRAKHQNRTHSNEKPYVCKAPGCTKRYTDPSSLRKHVKTVHGAEFYANKKHKGAGDGTEDGPGGTGGLLDSSPHSEEMMSGKTASLSSPSIKSEEANSPGQQGSPMSGTQHSSAGMDDPVSDCNISTSNQNHSSLPGLVDTDDWVDEREEIELPDLPVALRAVVGTGGDQPNNLPVTDRNNRNRLKTRLQAKGISTLPPLPNITGVRRGLLPPNLGDLNRRITDLKMEGTKLSPTSQTQTQLIDLQLRLAPPGLVAQQPNSRRDSNSTVQHILWQHEASACVRPGSGRVTSFYDPISPGSSRRSSQLSSSGVPATGSGTGNHLLTSGMTNHLYRLHSRALGHHDNIYSTSNLVLQTQNMSLQQSGVGFTAPPSGSPVDNRRMSEPCRAAERATPSPRPHSVVLPPIVARQGPGSEHHPNQEVVLDEVAEGEMVENKLVIPDEMMHYLSQVADHIKDESSNKSTTNVNNNGSSNNFHSACNYPQGAYNTYNGRQVSGSGVASSNSSVPPTPSGNYSNANYNPNPINNCHSQAGPVHTSFSGQSLSASPVPANAIYCHGAHLQNSSTRGSTNGLIGQSMPQNSGSYNNQQMPMMNNPNHCQNISNPVQCQGQTNMGYSGPNMPMNNSMPCQSMSSNVQANMGYNMNQIPIMSSPQCQAMVNSPPQYQPMPSPAHSNYNGPPTPMSNTSGQCQSMPSPAQANTGFIGPSMPLGNSPQCQSMPSPAQGNVGFVGPNMPTSPAANGYGGNRGQSPQLSQQPLTSPAAGAPAPPQTNNSWQQNVQGIQTAQMSRGYSSASMTHPNQHNINTQHQSPNYNPQQYGNCYQQHNHSQHRCSNFPQQQQGTSCSNCRCQQQHGNSCCGSSWVDYSNMPQQMPPPPYQQRSHHFMNSNLSSCSTQQPLLCNNQTNQMGPPGVGNAPIRPTTNMSHNRTHNVSAYPGGGSMTEIQCRDISQSSTNSNNPNARGMRPDNVSVRGMRQDAYQRTLEYVQQCQSWASCDNVSSTTQRNTMGRREVVNNTVAESSSKDLLQNSTSNMVINDMTSSLTSLLEENRYLQMIQ</sequence>
<dbReference type="GO" id="GO:0000122">
    <property type="term" value="P:negative regulation of transcription by RNA polymerase II"/>
    <property type="evidence" value="ECO:0007669"/>
    <property type="project" value="UniProtKB-ARBA"/>
</dbReference>
<dbReference type="PANTHER" id="PTHR45718">
    <property type="entry name" value="TRANSCRIPTIONAL ACTIVATOR CUBITUS INTERRUPTUS"/>
    <property type="match status" value="1"/>
</dbReference>
<dbReference type="InterPro" id="IPR043359">
    <property type="entry name" value="GLI-like"/>
</dbReference>
<feature type="region of interest" description="Disordered" evidence="13">
    <location>
        <begin position="517"/>
        <end position="598"/>
    </location>
</feature>
<feature type="compositionally biased region" description="Polar residues" evidence="13">
    <location>
        <begin position="1519"/>
        <end position="1559"/>
    </location>
</feature>
<dbReference type="GO" id="GO:0000981">
    <property type="term" value="F:DNA-binding transcription factor activity, RNA polymerase II-specific"/>
    <property type="evidence" value="ECO:0007669"/>
    <property type="project" value="TreeGrafter"/>
</dbReference>
<feature type="compositionally biased region" description="Low complexity" evidence="13">
    <location>
        <begin position="1244"/>
        <end position="1256"/>
    </location>
</feature>
<keyword evidence="8" id="KW-0805">Transcription regulation</keyword>
<keyword evidence="11" id="KW-0539">Nucleus</keyword>
<feature type="compositionally biased region" description="Polar residues" evidence="13">
    <location>
        <begin position="1421"/>
        <end position="1450"/>
    </location>
</feature>
<keyword evidence="5" id="KW-0677">Repeat</keyword>
<accession>A0A7R9IZ52</accession>
<dbReference type="Pfam" id="PF23561">
    <property type="entry name" value="zf-C2H2_15"/>
    <property type="match status" value="1"/>
</dbReference>
<dbReference type="FunFam" id="3.30.160.60:FF:000031">
    <property type="entry name" value="GLI family zinc finger 3"/>
    <property type="match status" value="1"/>
</dbReference>
<evidence type="ECO:0000256" key="3">
    <source>
        <dbReference type="ARBA" id="ARBA00022716"/>
    </source>
</evidence>
<protein>
    <submittedName>
        <fullName evidence="15">(California timema) hypothetical protein</fullName>
    </submittedName>
</protein>
<feature type="region of interest" description="Disordered" evidence="13">
    <location>
        <begin position="1042"/>
        <end position="1073"/>
    </location>
</feature>
<comment type="similarity">
    <text evidence="2">Belongs to the GLI C2H2-type zinc-finger protein family.</text>
</comment>
<feature type="region of interest" description="Disordered" evidence="13">
    <location>
        <begin position="1414"/>
        <end position="1559"/>
    </location>
</feature>
<dbReference type="GO" id="GO:0140297">
    <property type="term" value="F:DNA-binding transcription factor binding"/>
    <property type="evidence" value="ECO:0007669"/>
    <property type="project" value="UniProtKB-ARBA"/>
</dbReference>
<dbReference type="GO" id="GO:0000978">
    <property type="term" value="F:RNA polymerase II cis-regulatory region sequence-specific DNA binding"/>
    <property type="evidence" value="ECO:0007669"/>
    <property type="project" value="TreeGrafter"/>
</dbReference>
<reference evidence="15" key="1">
    <citation type="submission" date="2020-11" db="EMBL/GenBank/DDBJ databases">
        <authorList>
            <person name="Tran Van P."/>
        </authorList>
    </citation>
    <scope>NUCLEOTIDE SEQUENCE</scope>
</reference>
<dbReference type="InterPro" id="IPR013087">
    <property type="entry name" value="Znf_C2H2_type"/>
</dbReference>
<evidence type="ECO:0000256" key="10">
    <source>
        <dbReference type="ARBA" id="ARBA00023163"/>
    </source>
</evidence>
<comment type="subcellular location">
    <subcellularLocation>
        <location evidence="1">Nucleus</location>
    </subcellularLocation>
</comment>
<feature type="compositionally biased region" description="Low complexity" evidence="13">
    <location>
        <begin position="1047"/>
        <end position="1061"/>
    </location>
</feature>
<proteinExistence type="inferred from homology"/>
<keyword evidence="6 12" id="KW-0863">Zinc-finger</keyword>
<evidence type="ECO:0000256" key="11">
    <source>
        <dbReference type="ARBA" id="ARBA00023242"/>
    </source>
</evidence>
<evidence type="ECO:0000313" key="15">
    <source>
        <dbReference type="EMBL" id="CAD7569550.1"/>
    </source>
</evidence>
<feature type="region of interest" description="Disordered" evidence="13">
    <location>
        <begin position="389"/>
        <end position="416"/>
    </location>
</feature>
<feature type="compositionally biased region" description="Polar residues" evidence="13">
    <location>
        <begin position="1459"/>
        <end position="1473"/>
    </location>
</feature>
<feature type="compositionally biased region" description="Polar residues" evidence="13">
    <location>
        <begin position="832"/>
        <end position="863"/>
    </location>
</feature>
<feature type="compositionally biased region" description="Low complexity" evidence="13">
    <location>
        <begin position="564"/>
        <end position="573"/>
    </location>
</feature>
<dbReference type="PANTHER" id="PTHR45718:SF4">
    <property type="entry name" value="TRANSCRIPTIONAL ACTIVATOR CUBITUS INTERRUPTUS"/>
    <property type="match status" value="1"/>
</dbReference>
<feature type="compositionally biased region" description="Basic and acidic residues" evidence="13">
    <location>
        <begin position="525"/>
        <end position="535"/>
    </location>
</feature>
<dbReference type="GO" id="GO:0008270">
    <property type="term" value="F:zinc ion binding"/>
    <property type="evidence" value="ECO:0007669"/>
    <property type="project" value="UniProtKB-KW"/>
</dbReference>
<dbReference type="GO" id="GO:0007367">
    <property type="term" value="P:segment polarity determination"/>
    <property type="evidence" value="ECO:0007669"/>
    <property type="project" value="UniProtKB-KW"/>
</dbReference>
<dbReference type="Pfam" id="PF00096">
    <property type="entry name" value="zf-C2H2"/>
    <property type="match status" value="1"/>
</dbReference>
<feature type="compositionally biased region" description="Low complexity" evidence="13">
    <location>
        <begin position="1498"/>
        <end position="1507"/>
    </location>
</feature>
<dbReference type="Gene3D" id="3.30.160.60">
    <property type="entry name" value="Classic Zinc Finger"/>
    <property type="match status" value="5"/>
</dbReference>
<feature type="domain" description="C2H2-type" evidence="14">
    <location>
        <begin position="735"/>
        <end position="765"/>
    </location>
</feature>
<feature type="compositionally biased region" description="Polar residues" evidence="13">
    <location>
        <begin position="873"/>
        <end position="884"/>
    </location>
</feature>
<name>A0A7R9IZ52_TIMCA</name>
<keyword evidence="3" id="KW-0217">Developmental protein</keyword>
<evidence type="ECO:0000256" key="2">
    <source>
        <dbReference type="ARBA" id="ARBA00010831"/>
    </source>
</evidence>
<keyword evidence="3" id="KW-0709">Segmentation polarity protein</keyword>
<dbReference type="FunFam" id="3.30.160.60:FF:000036">
    <property type="entry name" value="GLI family zinc finger 3"/>
    <property type="match status" value="1"/>
</dbReference>
<keyword evidence="4" id="KW-0479">Metal-binding</keyword>
<feature type="domain" description="C2H2-type" evidence="14">
    <location>
        <begin position="705"/>
        <end position="734"/>
    </location>
</feature>
<feature type="domain" description="C2H2-type" evidence="14">
    <location>
        <begin position="766"/>
        <end position="796"/>
    </location>
</feature>
<evidence type="ECO:0000256" key="5">
    <source>
        <dbReference type="ARBA" id="ARBA00022737"/>
    </source>
</evidence>
<dbReference type="FunFam" id="3.30.160.60:FF:000019">
    <property type="entry name" value="GLI family zinc finger 3"/>
    <property type="match status" value="1"/>
</dbReference>
<dbReference type="FunFam" id="3.30.160.60:FF:000068">
    <property type="entry name" value="GLI family zinc finger 3"/>
    <property type="match status" value="1"/>
</dbReference>
<feature type="domain" description="C2H2-type" evidence="14">
    <location>
        <begin position="642"/>
        <end position="669"/>
    </location>
</feature>
<organism evidence="15">
    <name type="scientific">Timema californicum</name>
    <name type="common">California timema</name>
    <name type="synonym">Walking stick</name>
    <dbReference type="NCBI Taxonomy" id="61474"/>
    <lineage>
        <taxon>Eukaryota</taxon>
        <taxon>Metazoa</taxon>
        <taxon>Ecdysozoa</taxon>
        <taxon>Arthropoda</taxon>
        <taxon>Hexapoda</taxon>
        <taxon>Insecta</taxon>
        <taxon>Pterygota</taxon>
        <taxon>Neoptera</taxon>
        <taxon>Polyneoptera</taxon>
        <taxon>Phasmatodea</taxon>
        <taxon>Timematodea</taxon>
        <taxon>Timematoidea</taxon>
        <taxon>Timematidae</taxon>
        <taxon>Timema</taxon>
    </lineage>
</organism>
<evidence type="ECO:0000256" key="1">
    <source>
        <dbReference type="ARBA" id="ARBA00004123"/>
    </source>
</evidence>
<dbReference type="PROSITE" id="PS50157">
    <property type="entry name" value="ZINC_FINGER_C2H2_2"/>
    <property type="match status" value="5"/>
</dbReference>
<dbReference type="SMART" id="SM00355">
    <property type="entry name" value="ZnF_C2H2"/>
    <property type="match status" value="5"/>
</dbReference>
<evidence type="ECO:0000256" key="12">
    <source>
        <dbReference type="PROSITE-ProRule" id="PRU00042"/>
    </source>
</evidence>
<evidence type="ECO:0000256" key="7">
    <source>
        <dbReference type="ARBA" id="ARBA00022833"/>
    </source>
</evidence>
<dbReference type="GO" id="GO:0005634">
    <property type="term" value="C:nucleus"/>
    <property type="evidence" value="ECO:0007669"/>
    <property type="project" value="UniProtKB-SubCell"/>
</dbReference>
<keyword evidence="9" id="KW-0238">DNA-binding</keyword>
<keyword evidence="7" id="KW-0862">Zinc</keyword>
<evidence type="ECO:0000259" key="14">
    <source>
        <dbReference type="PROSITE" id="PS50157"/>
    </source>
</evidence>
<evidence type="ECO:0000256" key="6">
    <source>
        <dbReference type="ARBA" id="ARBA00022771"/>
    </source>
</evidence>
<evidence type="ECO:0000256" key="13">
    <source>
        <dbReference type="SAM" id="MobiDB-lite"/>
    </source>
</evidence>
<dbReference type="PROSITE" id="PS00028">
    <property type="entry name" value="ZINC_FINGER_C2H2_1"/>
    <property type="match status" value="3"/>
</dbReference>
<evidence type="ECO:0000256" key="8">
    <source>
        <dbReference type="ARBA" id="ARBA00023015"/>
    </source>
</evidence>
<gene>
    <name evidence="15" type="ORF">TCMB3V08_LOCUS2285</name>
</gene>
<feature type="region of interest" description="Disordered" evidence="13">
    <location>
        <begin position="1240"/>
        <end position="1271"/>
    </location>
</feature>
<dbReference type="InterPro" id="IPR056436">
    <property type="entry name" value="Znf-C2H2_ZIC1-5/GLI1-3-like"/>
</dbReference>
<keyword evidence="10" id="KW-0804">Transcription</keyword>
<dbReference type="EMBL" id="OE179712">
    <property type="protein sequence ID" value="CAD7569550.1"/>
    <property type="molecule type" value="Genomic_DNA"/>
</dbReference>
<evidence type="ECO:0000256" key="9">
    <source>
        <dbReference type="ARBA" id="ARBA00023125"/>
    </source>
</evidence>
<dbReference type="SUPFAM" id="SSF57667">
    <property type="entry name" value="beta-beta-alpha zinc fingers"/>
    <property type="match status" value="4"/>
</dbReference>
<evidence type="ECO:0000256" key="4">
    <source>
        <dbReference type="ARBA" id="ARBA00022723"/>
    </source>
</evidence>
<dbReference type="InterPro" id="IPR036236">
    <property type="entry name" value="Znf_C2H2_sf"/>
</dbReference>